<dbReference type="Proteomes" id="UP000326340">
    <property type="component" value="Unassembled WGS sequence"/>
</dbReference>
<sequence>MVYHSLPLVAVSLAALAAASPIGVKPRQPNHQGIQAVDHDYGMSAASKMIPGVGTNWKCITRIDDKCALSQWNTMSKFKLEKKGDCSTKHHQSCFTSVCALRDMVEVDPWVAAARMMNPLQTNCVVNAMNGIWTQDEQLFSVV</sequence>
<feature type="chain" id="PRO_5025056126" description="Secreted protein" evidence="1">
    <location>
        <begin position="20"/>
        <end position="143"/>
    </location>
</feature>
<dbReference type="EMBL" id="PUHP01000257">
    <property type="protein sequence ID" value="TQN71572.1"/>
    <property type="molecule type" value="Genomic_DNA"/>
</dbReference>
<feature type="non-terminal residue" evidence="2">
    <location>
        <position position="143"/>
    </location>
</feature>
<name>A0A5Q4BWY2_9PEZI</name>
<reference evidence="2 3" key="1">
    <citation type="journal article" date="2019" name="Sci. Rep.">
        <title>Colletotrichum shisoi sp. nov., an anthracnose pathogen of Perilla frutescens in Japan: molecular phylogenetic, morphological and genomic evidence.</title>
        <authorList>
            <person name="Gan P."/>
            <person name="Tsushima A."/>
            <person name="Hiroyama R."/>
            <person name="Narusaka M."/>
            <person name="Takano Y."/>
            <person name="Narusaka Y."/>
            <person name="Kawaradani M."/>
            <person name="Damm U."/>
            <person name="Shirasu K."/>
        </authorList>
    </citation>
    <scope>NUCLEOTIDE SEQUENCE [LARGE SCALE GENOMIC DNA]</scope>
    <source>
        <strain evidence="2 3">PG-2018a</strain>
    </source>
</reference>
<accession>A0A5Q4BWY2</accession>
<gene>
    <name evidence="2" type="ORF">CSHISOI_03925</name>
</gene>
<evidence type="ECO:0008006" key="4">
    <source>
        <dbReference type="Google" id="ProtNLM"/>
    </source>
</evidence>
<proteinExistence type="predicted"/>
<keyword evidence="3" id="KW-1185">Reference proteome</keyword>
<evidence type="ECO:0000256" key="1">
    <source>
        <dbReference type="SAM" id="SignalP"/>
    </source>
</evidence>
<protein>
    <recommendedName>
        <fullName evidence="4">Secreted protein</fullName>
    </recommendedName>
</protein>
<dbReference type="OrthoDB" id="4844199at2759"/>
<feature type="signal peptide" evidence="1">
    <location>
        <begin position="1"/>
        <end position="19"/>
    </location>
</feature>
<evidence type="ECO:0000313" key="2">
    <source>
        <dbReference type="EMBL" id="TQN71572.1"/>
    </source>
</evidence>
<organism evidence="2 3">
    <name type="scientific">Colletotrichum shisoi</name>
    <dbReference type="NCBI Taxonomy" id="2078593"/>
    <lineage>
        <taxon>Eukaryota</taxon>
        <taxon>Fungi</taxon>
        <taxon>Dikarya</taxon>
        <taxon>Ascomycota</taxon>
        <taxon>Pezizomycotina</taxon>
        <taxon>Sordariomycetes</taxon>
        <taxon>Hypocreomycetidae</taxon>
        <taxon>Glomerellales</taxon>
        <taxon>Glomerellaceae</taxon>
        <taxon>Colletotrichum</taxon>
        <taxon>Colletotrichum destructivum species complex</taxon>
    </lineage>
</organism>
<evidence type="ECO:0000313" key="3">
    <source>
        <dbReference type="Proteomes" id="UP000326340"/>
    </source>
</evidence>
<keyword evidence="1" id="KW-0732">Signal</keyword>
<comment type="caution">
    <text evidence="2">The sequence shown here is derived from an EMBL/GenBank/DDBJ whole genome shotgun (WGS) entry which is preliminary data.</text>
</comment>
<dbReference type="AlphaFoldDB" id="A0A5Q4BWY2"/>